<feature type="transmembrane region" description="Helical" evidence="9">
    <location>
        <begin position="12"/>
        <end position="30"/>
    </location>
</feature>
<name>A0ABU2KV69_9ACTN</name>
<dbReference type="InterPro" id="IPR006153">
    <property type="entry name" value="Cation/H_exchanger_TM"/>
</dbReference>
<feature type="transmembrane region" description="Helical" evidence="9">
    <location>
        <begin position="92"/>
        <end position="113"/>
    </location>
</feature>
<evidence type="ECO:0000256" key="4">
    <source>
        <dbReference type="ARBA" id="ARBA00022449"/>
    </source>
</evidence>
<feature type="transmembrane region" description="Helical" evidence="9">
    <location>
        <begin position="223"/>
        <end position="253"/>
    </location>
</feature>
<feature type="transmembrane region" description="Helical" evidence="9">
    <location>
        <begin position="151"/>
        <end position="173"/>
    </location>
</feature>
<evidence type="ECO:0000256" key="9">
    <source>
        <dbReference type="SAM" id="Phobius"/>
    </source>
</evidence>
<feature type="transmembrane region" description="Helical" evidence="9">
    <location>
        <begin position="119"/>
        <end position="139"/>
    </location>
</feature>
<feature type="transmembrane region" description="Helical" evidence="9">
    <location>
        <begin position="370"/>
        <end position="389"/>
    </location>
</feature>
<evidence type="ECO:0000256" key="7">
    <source>
        <dbReference type="ARBA" id="ARBA00023065"/>
    </source>
</evidence>
<keyword evidence="12" id="KW-1185">Reference proteome</keyword>
<dbReference type="InterPro" id="IPR038770">
    <property type="entry name" value="Na+/solute_symporter_sf"/>
</dbReference>
<comment type="caution">
    <text evidence="11">The sequence shown here is derived from an EMBL/GenBank/DDBJ whole genome shotgun (WGS) entry which is preliminary data.</text>
</comment>
<comment type="similarity">
    <text evidence="2">Belongs to the monovalent cation:proton antiporter 2 (CPA2) transporter (TC 2.A.37) family.</text>
</comment>
<feature type="transmembrane region" description="Helical" evidence="9">
    <location>
        <begin position="339"/>
        <end position="358"/>
    </location>
</feature>
<keyword evidence="5 9" id="KW-0812">Transmembrane</keyword>
<gene>
    <name evidence="11" type="ORF">RM446_13605</name>
</gene>
<evidence type="ECO:0000256" key="1">
    <source>
        <dbReference type="ARBA" id="ARBA00004141"/>
    </source>
</evidence>
<evidence type="ECO:0000313" key="11">
    <source>
        <dbReference type="EMBL" id="MDT0303153.1"/>
    </source>
</evidence>
<feature type="transmembrane region" description="Helical" evidence="9">
    <location>
        <begin position="300"/>
        <end position="319"/>
    </location>
</feature>
<evidence type="ECO:0000313" key="12">
    <source>
        <dbReference type="Proteomes" id="UP001183226"/>
    </source>
</evidence>
<keyword evidence="6 9" id="KW-1133">Transmembrane helix</keyword>
<evidence type="ECO:0000256" key="6">
    <source>
        <dbReference type="ARBA" id="ARBA00022989"/>
    </source>
</evidence>
<feature type="transmembrane region" description="Helical" evidence="9">
    <location>
        <begin position="179"/>
        <end position="202"/>
    </location>
</feature>
<evidence type="ECO:0000256" key="2">
    <source>
        <dbReference type="ARBA" id="ARBA00005551"/>
    </source>
</evidence>
<dbReference type="PANTHER" id="PTHR43562">
    <property type="entry name" value="NAPA-TYPE SODIUM/HYDROGEN ANTIPORTER"/>
    <property type="match status" value="1"/>
</dbReference>
<dbReference type="RefSeq" id="WP_311545643.1">
    <property type="nucleotide sequence ID" value="NZ_JAVREK010000013.1"/>
</dbReference>
<feature type="domain" description="Cation/H+ exchanger transmembrane" evidence="10">
    <location>
        <begin position="18"/>
        <end position="385"/>
    </location>
</feature>
<keyword evidence="4" id="KW-0050">Antiport</keyword>
<accession>A0ABU2KV69</accession>
<protein>
    <submittedName>
        <fullName evidence="11">Cation:proton antiporter</fullName>
    </submittedName>
</protein>
<evidence type="ECO:0000256" key="3">
    <source>
        <dbReference type="ARBA" id="ARBA00022448"/>
    </source>
</evidence>
<dbReference type="Proteomes" id="UP001183226">
    <property type="component" value="Unassembled WGS sequence"/>
</dbReference>
<feature type="transmembrane region" description="Helical" evidence="9">
    <location>
        <begin position="37"/>
        <end position="55"/>
    </location>
</feature>
<keyword evidence="7" id="KW-0406">Ion transport</keyword>
<dbReference type="PANTHER" id="PTHR43562:SF1">
    <property type="entry name" value="NA(+)_H(+) ANTIPORTER YJBQ-RELATED"/>
    <property type="match status" value="1"/>
</dbReference>
<feature type="transmembrane region" description="Helical" evidence="9">
    <location>
        <begin position="273"/>
        <end position="291"/>
    </location>
</feature>
<dbReference type="Pfam" id="PF00999">
    <property type="entry name" value="Na_H_Exchanger"/>
    <property type="match status" value="1"/>
</dbReference>
<reference evidence="12" key="1">
    <citation type="submission" date="2023-07" db="EMBL/GenBank/DDBJ databases">
        <title>30 novel species of actinomycetes from the DSMZ collection.</title>
        <authorList>
            <person name="Nouioui I."/>
        </authorList>
    </citation>
    <scope>NUCLEOTIDE SEQUENCE [LARGE SCALE GENOMIC DNA]</scope>
    <source>
        <strain evidence="12">DSM 45055</strain>
    </source>
</reference>
<feature type="transmembrane region" description="Helical" evidence="9">
    <location>
        <begin position="61"/>
        <end position="80"/>
    </location>
</feature>
<evidence type="ECO:0000256" key="5">
    <source>
        <dbReference type="ARBA" id="ARBA00022692"/>
    </source>
</evidence>
<dbReference type="Gene3D" id="1.20.1530.20">
    <property type="match status" value="1"/>
</dbReference>
<evidence type="ECO:0000259" key="10">
    <source>
        <dbReference type="Pfam" id="PF00999"/>
    </source>
</evidence>
<proteinExistence type="inferred from homology"/>
<organism evidence="11 12">
    <name type="scientific">Streptomonospora wellingtoniae</name>
    <dbReference type="NCBI Taxonomy" id="3075544"/>
    <lineage>
        <taxon>Bacteria</taxon>
        <taxon>Bacillati</taxon>
        <taxon>Actinomycetota</taxon>
        <taxon>Actinomycetes</taxon>
        <taxon>Streptosporangiales</taxon>
        <taxon>Nocardiopsidaceae</taxon>
        <taxon>Streptomonospora</taxon>
    </lineage>
</organism>
<sequence>MHESALAGELVSLAWIALAAFLGPMLAASVRKTIPDVVWLLVLGVLIGPEALDLAESSSGVLLVREVGLGMLFLLAGLEVEPSFLRARQGRVALLSWGVGLVLAVGAALLFVGVEEPRVAVVLGIAATSTALGTLLPILKESGGTRSPLGRAVLAHGAVGELAPVIAMSLLLSARSPELSALVLVAFAVIAVAAVAVPARIIASVPGLRRAFASGVHSTSQTLLRLALLVLTTLMTVSAVLDLDVVLGGFAAGLLLGRLVPAGSRTLRGKVEVAGYSFLIPVFFVTSGMAIDTGALADEALLLVMVVGIALFRGLPVWASERLFDTGSGLMDRRDQLALGLYSAAGLPIIVAVTEIATRSGLVSTTEASVLVAAGAVTVLVFPLLAGIVRAGRQPGVPE</sequence>
<dbReference type="EMBL" id="JAVREK010000013">
    <property type="protein sequence ID" value="MDT0303153.1"/>
    <property type="molecule type" value="Genomic_DNA"/>
</dbReference>
<keyword evidence="3" id="KW-0813">Transport</keyword>
<evidence type="ECO:0000256" key="8">
    <source>
        <dbReference type="ARBA" id="ARBA00023136"/>
    </source>
</evidence>
<keyword evidence="8 9" id="KW-0472">Membrane</keyword>
<comment type="subcellular location">
    <subcellularLocation>
        <location evidence="1">Membrane</location>
        <topology evidence="1">Multi-pass membrane protein</topology>
    </subcellularLocation>
</comment>